<accession>A0A1I8AEP7</accession>
<evidence type="ECO:0000256" key="1">
    <source>
        <dbReference type="PROSITE-ProRule" id="PRU00076"/>
    </source>
</evidence>
<dbReference type="AlphaFoldDB" id="A0A1I8AEP7"/>
<dbReference type="PROSITE" id="PS00022">
    <property type="entry name" value="EGF_1"/>
    <property type="match status" value="1"/>
</dbReference>
<reference evidence="5" key="1">
    <citation type="submission" date="2016-11" db="UniProtKB">
        <authorList>
            <consortium name="WormBaseParasite"/>
        </authorList>
    </citation>
    <scope>IDENTIFICATION</scope>
</reference>
<evidence type="ECO:0000256" key="2">
    <source>
        <dbReference type="SAM" id="SignalP"/>
    </source>
</evidence>
<dbReference type="Proteomes" id="UP000095287">
    <property type="component" value="Unplaced"/>
</dbReference>
<keyword evidence="1" id="KW-0245">EGF-like domain</keyword>
<feature type="chain" id="PRO_5009314612" evidence="2">
    <location>
        <begin position="19"/>
        <end position="90"/>
    </location>
</feature>
<feature type="signal peptide" evidence="2">
    <location>
        <begin position="1"/>
        <end position="18"/>
    </location>
</feature>
<sequence length="90" mass="9709">MDALCLLVILLLVPQTSALDPCARKPLPANAVECFALNSVDVIYTCKPGWVGRLCEVPYSRRCRNGGIRTVEGGCRCPPGFEGAICELKV</sequence>
<keyword evidence="2" id="KW-0732">Signal</keyword>
<comment type="caution">
    <text evidence="1">Lacks conserved residue(s) required for the propagation of feature annotation.</text>
</comment>
<evidence type="ECO:0000313" key="5">
    <source>
        <dbReference type="WBParaSite" id="L893_g5175.t1"/>
    </source>
</evidence>
<keyword evidence="4" id="KW-1185">Reference proteome</keyword>
<protein>
    <submittedName>
        <fullName evidence="5">EGF-like domain-containing protein</fullName>
    </submittedName>
</protein>
<dbReference type="PROSITE" id="PS50026">
    <property type="entry name" value="EGF_3"/>
    <property type="match status" value="1"/>
</dbReference>
<dbReference type="PROSITE" id="PS01186">
    <property type="entry name" value="EGF_2"/>
    <property type="match status" value="1"/>
</dbReference>
<feature type="domain" description="EGF-like" evidence="3">
    <location>
        <begin position="51"/>
        <end position="87"/>
    </location>
</feature>
<dbReference type="InterPro" id="IPR000742">
    <property type="entry name" value="EGF"/>
</dbReference>
<dbReference type="WBParaSite" id="L893_g5175.t1">
    <property type="protein sequence ID" value="L893_g5175.t1"/>
    <property type="gene ID" value="L893_g5175"/>
</dbReference>
<proteinExistence type="predicted"/>
<dbReference type="Gene3D" id="2.10.25.10">
    <property type="entry name" value="Laminin"/>
    <property type="match status" value="1"/>
</dbReference>
<name>A0A1I8AEP7_9BILA</name>
<keyword evidence="1" id="KW-1015">Disulfide bond</keyword>
<evidence type="ECO:0000259" key="3">
    <source>
        <dbReference type="PROSITE" id="PS50026"/>
    </source>
</evidence>
<organism evidence="4 5">
    <name type="scientific">Steinernema glaseri</name>
    <dbReference type="NCBI Taxonomy" id="37863"/>
    <lineage>
        <taxon>Eukaryota</taxon>
        <taxon>Metazoa</taxon>
        <taxon>Ecdysozoa</taxon>
        <taxon>Nematoda</taxon>
        <taxon>Chromadorea</taxon>
        <taxon>Rhabditida</taxon>
        <taxon>Tylenchina</taxon>
        <taxon>Panagrolaimomorpha</taxon>
        <taxon>Strongyloidoidea</taxon>
        <taxon>Steinernematidae</taxon>
        <taxon>Steinernema</taxon>
    </lineage>
</organism>
<evidence type="ECO:0000313" key="4">
    <source>
        <dbReference type="Proteomes" id="UP000095287"/>
    </source>
</evidence>
<feature type="disulfide bond" evidence="1">
    <location>
        <begin position="77"/>
        <end position="86"/>
    </location>
</feature>